<protein>
    <submittedName>
        <fullName evidence="1">DNA-binding GntR family transcriptional regulator</fullName>
    </submittedName>
</protein>
<keyword evidence="2" id="KW-1185">Reference proteome</keyword>
<evidence type="ECO:0000313" key="1">
    <source>
        <dbReference type="EMBL" id="MBB6510778.1"/>
    </source>
</evidence>
<dbReference type="EMBL" id="JACHBU010000011">
    <property type="protein sequence ID" value="MBB6510778.1"/>
    <property type="molecule type" value="Genomic_DNA"/>
</dbReference>
<keyword evidence="1" id="KW-0238">DNA-binding</keyword>
<evidence type="ECO:0000313" key="2">
    <source>
        <dbReference type="Proteomes" id="UP000585437"/>
    </source>
</evidence>
<gene>
    <name evidence="1" type="ORF">F4695_004170</name>
</gene>
<sequence length="75" mass="8619">MRTHLEVVHALSDLLRRLRLRPPSQIRFRTIANTPTTVKFSRHELLNALYALEYEGVIALHNDHSFSVLKPSSAI</sequence>
<name>A0A7X0JND5_9HYPH</name>
<comment type="caution">
    <text evidence="1">The sequence shown here is derived from an EMBL/GenBank/DDBJ whole genome shotgun (WGS) entry which is preliminary data.</text>
</comment>
<dbReference type="Proteomes" id="UP000585437">
    <property type="component" value="Unassembled WGS sequence"/>
</dbReference>
<organism evidence="1 2">
    <name type="scientific">Rhizobium soli</name>
    <dbReference type="NCBI Taxonomy" id="424798"/>
    <lineage>
        <taxon>Bacteria</taxon>
        <taxon>Pseudomonadati</taxon>
        <taxon>Pseudomonadota</taxon>
        <taxon>Alphaproteobacteria</taxon>
        <taxon>Hyphomicrobiales</taxon>
        <taxon>Rhizobiaceae</taxon>
        <taxon>Rhizobium/Agrobacterium group</taxon>
        <taxon>Rhizobium</taxon>
    </lineage>
</organism>
<dbReference type="GO" id="GO:0003677">
    <property type="term" value="F:DNA binding"/>
    <property type="evidence" value="ECO:0007669"/>
    <property type="project" value="UniProtKB-KW"/>
</dbReference>
<dbReference type="AlphaFoldDB" id="A0A7X0JND5"/>
<accession>A0A7X0JND5</accession>
<proteinExistence type="predicted"/>
<reference evidence="1 2" key="1">
    <citation type="submission" date="2020-08" db="EMBL/GenBank/DDBJ databases">
        <title>The Agave Microbiome: Exploring the role of microbial communities in plant adaptations to desert environments.</title>
        <authorList>
            <person name="Partida-Martinez L.P."/>
        </authorList>
    </citation>
    <scope>NUCLEOTIDE SEQUENCE [LARGE SCALE GENOMIC DNA]</scope>
    <source>
        <strain evidence="1 2">AS3.12</strain>
    </source>
</reference>